<evidence type="ECO:0000313" key="1">
    <source>
        <dbReference type="EMBL" id="AIA85243.1"/>
    </source>
</evidence>
<feature type="non-terminal residue" evidence="1">
    <location>
        <position position="169"/>
    </location>
</feature>
<feature type="non-terminal residue" evidence="1">
    <location>
        <position position="1"/>
    </location>
</feature>
<dbReference type="EMBL" id="KF117984">
    <property type="protein sequence ID" value="AIA85243.1"/>
    <property type="molecule type" value="Genomic_DNA"/>
</dbReference>
<dbReference type="AlphaFoldDB" id="A0A060BLV1"/>
<organism evidence="1">
    <name type="scientific">uncultured Cellulomonas sp</name>
    <dbReference type="NCBI Taxonomy" id="189682"/>
    <lineage>
        <taxon>Bacteria</taxon>
        <taxon>Bacillati</taxon>
        <taxon>Actinomycetota</taxon>
        <taxon>Actinomycetes</taxon>
        <taxon>Micrococcales</taxon>
        <taxon>Cellulomonadaceae</taxon>
        <taxon>Cellulomonas</taxon>
        <taxon>environmental samples</taxon>
    </lineage>
</organism>
<dbReference type="Gene3D" id="2.115.10.20">
    <property type="entry name" value="Glycosyl hydrolase domain, family 43"/>
    <property type="match status" value="1"/>
</dbReference>
<name>A0A060BLV1_9CELL</name>
<reference evidence="1" key="1">
    <citation type="journal article" date="2013" name="Environ. Microbiol.">
        <title>Seasonally variable intestinal metagenomes of the red palm weevil (Rhynchophorus ferrugineus).</title>
        <authorList>
            <person name="Jia S."/>
            <person name="Zhang X."/>
            <person name="Zhang G."/>
            <person name="Yin A."/>
            <person name="Zhang S."/>
            <person name="Li F."/>
            <person name="Wang L."/>
            <person name="Zhao D."/>
            <person name="Yun Q."/>
            <person name="Tala"/>
            <person name="Wang J."/>
            <person name="Sun G."/>
            <person name="Baabdullah M."/>
            <person name="Yu X."/>
            <person name="Hu S."/>
            <person name="Al-Mssallem I.S."/>
            <person name="Yu J."/>
        </authorList>
    </citation>
    <scope>NUCLEOTIDE SEQUENCE</scope>
</reference>
<sequence length="169" mass="18423">GQWWAVMLGVRSREHHHLFGRETFLCPVEWQDGWPVFAPGLGKLPETVDFPGGDGERAVQVLPVSVSAPAAEIIAPHGPQWEGQYFQGIRVSEWTTSALWEPRATTTGTTEASTGSAETAGAIALVQDAKNWVKLVYGNGQWHGETCIAGEFAMMEFAWPAGSAGWMRL</sequence>
<protein>
    <submittedName>
        <fullName evidence="1">CAZy families GH43 protein</fullName>
    </submittedName>
</protein>
<proteinExistence type="predicted"/>
<dbReference type="SUPFAM" id="SSF75005">
    <property type="entry name" value="Arabinanase/levansucrase/invertase"/>
    <property type="match status" value="1"/>
</dbReference>
<accession>A0A060BLV1</accession>
<dbReference type="InterPro" id="IPR023296">
    <property type="entry name" value="Glyco_hydro_beta-prop_sf"/>
</dbReference>